<reference evidence="1 2" key="1">
    <citation type="submission" date="2015-04" db="EMBL/GenBank/DDBJ databases">
        <title>Draft genome of the roundworm Trichinella nativa.</title>
        <authorList>
            <person name="Mitreva M."/>
        </authorList>
    </citation>
    <scope>NUCLEOTIDE SEQUENCE [LARGE SCALE GENOMIC DNA]</scope>
    <source>
        <strain evidence="1 2">ISS45</strain>
    </source>
</reference>
<sequence length="73" mass="8093">YGKGLKAGNEWQMDSMIQELKDRLKVAVLTERHVNILASDHTKVSDIISCISALKEIFCIDGCALNQTSLDDV</sequence>
<dbReference type="Proteomes" id="UP000243006">
    <property type="component" value="Unassembled WGS sequence"/>
</dbReference>
<protein>
    <submittedName>
        <fullName evidence="1">Uncharacterized protein</fullName>
    </submittedName>
</protein>
<dbReference type="EMBL" id="LVZM01003808">
    <property type="protein sequence ID" value="OUC47776.1"/>
    <property type="molecule type" value="Genomic_DNA"/>
</dbReference>
<organism evidence="1 2">
    <name type="scientific">Trichinella nativa</name>
    <dbReference type="NCBI Taxonomy" id="6335"/>
    <lineage>
        <taxon>Eukaryota</taxon>
        <taxon>Metazoa</taxon>
        <taxon>Ecdysozoa</taxon>
        <taxon>Nematoda</taxon>
        <taxon>Enoplea</taxon>
        <taxon>Dorylaimia</taxon>
        <taxon>Trichinellida</taxon>
        <taxon>Trichinellidae</taxon>
        <taxon>Trichinella</taxon>
    </lineage>
</organism>
<dbReference type="AlphaFoldDB" id="A0A1Y3EVC1"/>
<proteinExistence type="predicted"/>
<evidence type="ECO:0000313" key="2">
    <source>
        <dbReference type="Proteomes" id="UP000243006"/>
    </source>
</evidence>
<evidence type="ECO:0000313" key="1">
    <source>
        <dbReference type="EMBL" id="OUC47776.1"/>
    </source>
</evidence>
<gene>
    <name evidence="1" type="ORF">D917_06668</name>
</gene>
<feature type="non-terminal residue" evidence="1">
    <location>
        <position position="73"/>
    </location>
</feature>
<accession>A0A1Y3EVC1</accession>
<name>A0A1Y3EVC1_9BILA</name>
<comment type="caution">
    <text evidence="1">The sequence shown here is derived from an EMBL/GenBank/DDBJ whole genome shotgun (WGS) entry which is preliminary data.</text>
</comment>
<feature type="non-terminal residue" evidence="1">
    <location>
        <position position="1"/>
    </location>
</feature>